<evidence type="ECO:0000256" key="1">
    <source>
        <dbReference type="SAM" id="Phobius"/>
    </source>
</evidence>
<dbReference type="Pfam" id="PF07863">
    <property type="entry name" value="CtnDOT_TraJ"/>
    <property type="match status" value="1"/>
</dbReference>
<proteinExistence type="predicted"/>
<evidence type="ECO:0000259" key="2">
    <source>
        <dbReference type="Pfam" id="PF07863"/>
    </source>
</evidence>
<dbReference type="Proteomes" id="UP000482653">
    <property type="component" value="Unassembled WGS sequence"/>
</dbReference>
<gene>
    <name evidence="3" type="ORF">F2Y87_29085</name>
</gene>
<comment type="caution">
    <text evidence="3">The sequence shown here is derived from an EMBL/GenBank/DDBJ whole genome shotgun (WGS) entry which is preliminary data.</text>
</comment>
<feature type="transmembrane region" description="Helical" evidence="1">
    <location>
        <begin position="66"/>
        <end position="84"/>
    </location>
</feature>
<name>A0A6L3JQ46_9BACE</name>
<keyword evidence="1" id="KW-0812">Transmembrane</keyword>
<evidence type="ECO:0000313" key="3">
    <source>
        <dbReference type="EMBL" id="KAA5410396.1"/>
    </source>
</evidence>
<organism evidence="3 4">
    <name type="scientific">Bacteroides cellulosilyticus</name>
    <dbReference type="NCBI Taxonomy" id="246787"/>
    <lineage>
        <taxon>Bacteria</taxon>
        <taxon>Pseudomonadati</taxon>
        <taxon>Bacteroidota</taxon>
        <taxon>Bacteroidia</taxon>
        <taxon>Bacteroidales</taxon>
        <taxon>Bacteroidaceae</taxon>
        <taxon>Bacteroides</taxon>
    </lineage>
</organism>
<feature type="transmembrane region" description="Helical" evidence="1">
    <location>
        <begin position="20"/>
        <end position="45"/>
    </location>
</feature>
<protein>
    <submittedName>
        <fullName evidence="3">Plasmid transfer protein</fullName>
    </submittedName>
</protein>
<sequence length="156" mass="17858">MNELIDKFLFELFDGLRDKTTVLFGEFIADAQALAAIFMLLYFGVESFKMMSGDKKLEVIPLLRPFALGLVLMFWIPFINLISYPGELLTAQSKAMFTNQIEEVELLSRNRYALIDSVAVELLHTSLEVERAENEVKDKKWYDFSIDFSAIGDKIA</sequence>
<keyword evidence="1" id="KW-1133">Transmembrane helix</keyword>
<accession>A0A6L3JQ46</accession>
<feature type="non-terminal residue" evidence="3">
    <location>
        <position position="156"/>
    </location>
</feature>
<feature type="domain" description="Conjugative transposon TraJ C-terminal" evidence="2">
    <location>
        <begin position="11"/>
        <end position="116"/>
    </location>
</feature>
<dbReference type="AlphaFoldDB" id="A0A6L3JQ46"/>
<dbReference type="EMBL" id="VVYX01000147">
    <property type="protein sequence ID" value="KAA5410396.1"/>
    <property type="molecule type" value="Genomic_DNA"/>
</dbReference>
<dbReference type="InterPro" id="IPR012424">
    <property type="entry name" value="Conjugative_transposon_TraJ_C"/>
</dbReference>
<evidence type="ECO:0000313" key="4">
    <source>
        <dbReference type="Proteomes" id="UP000482653"/>
    </source>
</evidence>
<keyword evidence="1" id="KW-0472">Membrane</keyword>
<reference evidence="3 4" key="1">
    <citation type="journal article" date="2019" name="Nat. Med.">
        <title>A library of human gut bacterial isolates paired with longitudinal multiomics data enables mechanistic microbiome research.</title>
        <authorList>
            <person name="Poyet M."/>
            <person name="Groussin M."/>
            <person name="Gibbons S.M."/>
            <person name="Avila-Pacheco J."/>
            <person name="Jiang X."/>
            <person name="Kearney S.M."/>
            <person name="Perrotta A.R."/>
            <person name="Berdy B."/>
            <person name="Zhao S."/>
            <person name="Lieberman T.D."/>
            <person name="Swanson P.K."/>
            <person name="Smith M."/>
            <person name="Roesemann S."/>
            <person name="Alexander J.E."/>
            <person name="Rich S.A."/>
            <person name="Livny J."/>
            <person name="Vlamakis H."/>
            <person name="Clish C."/>
            <person name="Bullock K."/>
            <person name="Deik A."/>
            <person name="Scott J."/>
            <person name="Pierce K.A."/>
            <person name="Xavier R.J."/>
            <person name="Alm E.J."/>
        </authorList>
    </citation>
    <scope>NUCLEOTIDE SEQUENCE [LARGE SCALE GENOMIC DNA]</scope>
    <source>
        <strain evidence="3 4">BIOML-A8</strain>
    </source>
</reference>